<dbReference type="EMBL" id="UYWW01009637">
    <property type="protein sequence ID" value="VDM16941.1"/>
    <property type="molecule type" value="Genomic_DNA"/>
</dbReference>
<dbReference type="InParanoid" id="A0A3P7E3A0"/>
<accession>A0A3P7E3A0</accession>
<dbReference type="Proteomes" id="UP000270924">
    <property type="component" value="Unassembled WGS sequence"/>
</dbReference>
<gene>
    <name evidence="1" type="ORF">WBA_LOCUS9573</name>
</gene>
<sequence length="67" mass="7964">MITYDCLQLFIIAYDFGYDVVDEDDLMIVYNYLRLLMTLLMIAYDCLRLLTIAYDCLRLLTIAYDCL</sequence>
<reference evidence="1 2" key="1">
    <citation type="submission" date="2018-11" db="EMBL/GenBank/DDBJ databases">
        <authorList>
            <consortium name="Pathogen Informatics"/>
        </authorList>
    </citation>
    <scope>NUCLEOTIDE SEQUENCE [LARGE SCALE GENOMIC DNA]</scope>
</reference>
<organism evidence="1 2">
    <name type="scientific">Wuchereria bancrofti</name>
    <dbReference type="NCBI Taxonomy" id="6293"/>
    <lineage>
        <taxon>Eukaryota</taxon>
        <taxon>Metazoa</taxon>
        <taxon>Ecdysozoa</taxon>
        <taxon>Nematoda</taxon>
        <taxon>Chromadorea</taxon>
        <taxon>Rhabditida</taxon>
        <taxon>Spirurina</taxon>
        <taxon>Spiruromorpha</taxon>
        <taxon>Filarioidea</taxon>
        <taxon>Onchocercidae</taxon>
        <taxon>Wuchereria</taxon>
    </lineage>
</organism>
<keyword evidence="2" id="KW-1185">Reference proteome</keyword>
<evidence type="ECO:0000313" key="1">
    <source>
        <dbReference type="EMBL" id="VDM16941.1"/>
    </source>
</evidence>
<evidence type="ECO:0000313" key="2">
    <source>
        <dbReference type="Proteomes" id="UP000270924"/>
    </source>
</evidence>
<name>A0A3P7E3A0_WUCBA</name>
<protein>
    <submittedName>
        <fullName evidence="1">Uncharacterized protein</fullName>
    </submittedName>
</protein>
<dbReference type="AlphaFoldDB" id="A0A3P7E3A0"/>
<proteinExistence type="predicted"/>